<evidence type="ECO:0000259" key="10">
    <source>
        <dbReference type="Pfam" id="PF19040"/>
    </source>
</evidence>
<evidence type="ECO:0000256" key="7">
    <source>
        <dbReference type="ARBA" id="ARBA00023315"/>
    </source>
</evidence>
<gene>
    <name evidence="11" type="ORF">SAMN04488136_103100</name>
</gene>
<dbReference type="InterPro" id="IPR036514">
    <property type="entry name" value="SGNH_hydro_sf"/>
</dbReference>
<dbReference type="GO" id="GO:0016788">
    <property type="term" value="F:hydrolase activity, acting on ester bonds"/>
    <property type="evidence" value="ECO:0007669"/>
    <property type="project" value="UniProtKB-ARBA"/>
</dbReference>
<feature type="transmembrane region" description="Helical" evidence="8">
    <location>
        <begin position="34"/>
        <end position="54"/>
    </location>
</feature>
<dbReference type="PANTHER" id="PTHR23028:SF53">
    <property type="entry name" value="ACYL_TRANSF_3 DOMAIN-CONTAINING PROTEIN"/>
    <property type="match status" value="1"/>
</dbReference>
<evidence type="ECO:0000256" key="8">
    <source>
        <dbReference type="SAM" id="Phobius"/>
    </source>
</evidence>
<feature type="transmembrane region" description="Helical" evidence="8">
    <location>
        <begin position="249"/>
        <end position="268"/>
    </location>
</feature>
<dbReference type="EMBL" id="FNDD01000003">
    <property type="protein sequence ID" value="SDG82313.1"/>
    <property type="molecule type" value="Genomic_DNA"/>
</dbReference>
<keyword evidence="2" id="KW-1003">Cell membrane</keyword>
<evidence type="ECO:0000256" key="4">
    <source>
        <dbReference type="ARBA" id="ARBA00022692"/>
    </source>
</evidence>
<feature type="transmembrane region" description="Helical" evidence="8">
    <location>
        <begin position="226"/>
        <end position="243"/>
    </location>
</feature>
<dbReference type="Pfam" id="PF19040">
    <property type="entry name" value="SGNH"/>
    <property type="match status" value="1"/>
</dbReference>
<keyword evidence="3 11" id="KW-0808">Transferase</keyword>
<dbReference type="AlphaFoldDB" id="A0A1G7XDX8"/>
<organism evidence="11 12">
    <name type="scientific">Vibrio xiamenensis</name>
    <dbReference type="NCBI Taxonomy" id="861298"/>
    <lineage>
        <taxon>Bacteria</taxon>
        <taxon>Pseudomonadati</taxon>
        <taxon>Pseudomonadota</taxon>
        <taxon>Gammaproteobacteria</taxon>
        <taxon>Vibrionales</taxon>
        <taxon>Vibrionaceae</taxon>
        <taxon>Vibrio</taxon>
    </lineage>
</organism>
<dbReference type="PANTHER" id="PTHR23028">
    <property type="entry name" value="ACETYLTRANSFERASE"/>
    <property type="match status" value="1"/>
</dbReference>
<dbReference type="GO" id="GO:0016747">
    <property type="term" value="F:acyltransferase activity, transferring groups other than amino-acyl groups"/>
    <property type="evidence" value="ECO:0007669"/>
    <property type="project" value="InterPro"/>
</dbReference>
<feature type="transmembrane region" description="Helical" evidence="8">
    <location>
        <begin position="319"/>
        <end position="338"/>
    </location>
</feature>
<evidence type="ECO:0000256" key="5">
    <source>
        <dbReference type="ARBA" id="ARBA00022989"/>
    </source>
</evidence>
<comment type="subcellular location">
    <subcellularLocation>
        <location evidence="1">Cell membrane</location>
        <topology evidence="1">Multi-pass membrane protein</topology>
    </subcellularLocation>
</comment>
<feature type="domain" description="SGNH" evidence="10">
    <location>
        <begin position="407"/>
        <end position="602"/>
    </location>
</feature>
<dbReference type="Proteomes" id="UP000198854">
    <property type="component" value="Unassembled WGS sequence"/>
</dbReference>
<reference evidence="11 12" key="1">
    <citation type="submission" date="2016-10" db="EMBL/GenBank/DDBJ databases">
        <authorList>
            <person name="de Groot N.N."/>
        </authorList>
    </citation>
    <scope>NUCLEOTIDE SEQUENCE [LARGE SCALE GENOMIC DNA]</scope>
    <source>
        <strain evidence="11 12">CGMCC 1.10228</strain>
    </source>
</reference>
<feature type="transmembrane region" description="Helical" evidence="8">
    <location>
        <begin position="167"/>
        <end position="184"/>
    </location>
</feature>
<feature type="transmembrane region" description="Helical" evidence="8">
    <location>
        <begin position="196"/>
        <end position="214"/>
    </location>
</feature>
<feature type="transmembrane region" description="Helical" evidence="8">
    <location>
        <begin position="12"/>
        <end position="28"/>
    </location>
</feature>
<dbReference type="InterPro" id="IPR050879">
    <property type="entry name" value="Acyltransferase_3"/>
</dbReference>
<keyword evidence="7 11" id="KW-0012">Acyltransferase</keyword>
<keyword evidence="4 8" id="KW-0812">Transmembrane</keyword>
<evidence type="ECO:0000256" key="2">
    <source>
        <dbReference type="ARBA" id="ARBA00022475"/>
    </source>
</evidence>
<dbReference type="InterPro" id="IPR043968">
    <property type="entry name" value="SGNH"/>
</dbReference>
<evidence type="ECO:0000313" key="12">
    <source>
        <dbReference type="Proteomes" id="UP000198854"/>
    </source>
</evidence>
<name>A0A1G7XDX8_9VIBR</name>
<proteinExistence type="predicted"/>
<evidence type="ECO:0000256" key="1">
    <source>
        <dbReference type="ARBA" id="ARBA00004651"/>
    </source>
</evidence>
<feature type="transmembrane region" description="Helical" evidence="8">
    <location>
        <begin position="350"/>
        <end position="373"/>
    </location>
</feature>
<dbReference type="GO" id="GO:0009103">
    <property type="term" value="P:lipopolysaccharide biosynthetic process"/>
    <property type="evidence" value="ECO:0007669"/>
    <property type="project" value="TreeGrafter"/>
</dbReference>
<dbReference type="OrthoDB" id="9767863at2"/>
<evidence type="ECO:0000256" key="6">
    <source>
        <dbReference type="ARBA" id="ARBA00023136"/>
    </source>
</evidence>
<feature type="transmembrane region" description="Helical" evidence="8">
    <location>
        <begin position="75"/>
        <end position="93"/>
    </location>
</feature>
<dbReference type="GO" id="GO:0005886">
    <property type="term" value="C:plasma membrane"/>
    <property type="evidence" value="ECO:0007669"/>
    <property type="project" value="UniProtKB-SubCell"/>
</dbReference>
<dbReference type="Gene3D" id="3.40.50.1110">
    <property type="entry name" value="SGNH hydrolase"/>
    <property type="match status" value="1"/>
</dbReference>
<evidence type="ECO:0000313" key="11">
    <source>
        <dbReference type="EMBL" id="SDG82313.1"/>
    </source>
</evidence>
<feature type="transmembrane region" description="Helical" evidence="8">
    <location>
        <begin position="280"/>
        <end position="299"/>
    </location>
</feature>
<dbReference type="Pfam" id="PF01757">
    <property type="entry name" value="Acyl_transf_3"/>
    <property type="match status" value="1"/>
</dbReference>
<keyword evidence="6 8" id="KW-0472">Membrane</keyword>
<feature type="domain" description="Acyltransferase 3" evidence="9">
    <location>
        <begin position="9"/>
        <end position="333"/>
    </location>
</feature>
<dbReference type="SUPFAM" id="SSF52266">
    <property type="entry name" value="SGNH hydrolase"/>
    <property type="match status" value="1"/>
</dbReference>
<dbReference type="RefSeq" id="WP_093269877.1">
    <property type="nucleotide sequence ID" value="NZ_FNDD01000003.1"/>
</dbReference>
<sequence length="612" mass="68766">MKTKSYRPDIDGLRAIAVLSVVLFHIEPSYLSGGFLGVDIFFVISGFLITGIIYKEKLDNTFSFANFYVRRAKRILPPLFLLLILVLGIGYFISLPYEYYKVGISTLSVLFFASNMQYALRTGDYFSNDSSEWPLLHTWSLAVEEQYYFTFPITLFLLIKFFDKRKFTVLIVFCIASFVLAEYMSRTPQYQSLSYYLLFTRFGEMLVGSLLALLSVSGKLPRFRSNGLATVALAAIALLMVWVDNSSPFPGFIALAICLPIAILINSDNTWVNKLLSNRVLVFVGLISYSLYLFHWPVLAYIRYVFDIKGDGYSLPFNIQVLAAIAMFSLALISFFIVERPLRKLSLKPIYVGCYYFLLPTIIVGSIAAYVVYNKGVPQRLSTNLVDANFQYSHIDKNKCPDLVNLGCEGGRTDSNKKIAFFGNSHAEHYFEYVSELANKYDYDVKLYASGGCGLGLKGSSEKCQMVRKAFDKVADQADLIFIAFRWDTLPKGLGDMISGLVKEGKRVVVLAQPPLLTVNPAKVSNCIRLGVHCDTNITISDEYPKYNELVKNIVISNGGEFVDPYAYVSDKKAYRDGDILYYSDDDHLSVYGAKWLAKAYEGSGAGASIFQ</sequence>
<evidence type="ECO:0000259" key="9">
    <source>
        <dbReference type="Pfam" id="PF01757"/>
    </source>
</evidence>
<keyword evidence="5 8" id="KW-1133">Transmembrane helix</keyword>
<accession>A0A1G7XDX8</accession>
<evidence type="ECO:0000256" key="3">
    <source>
        <dbReference type="ARBA" id="ARBA00022679"/>
    </source>
</evidence>
<dbReference type="InterPro" id="IPR002656">
    <property type="entry name" value="Acyl_transf_3_dom"/>
</dbReference>
<keyword evidence="11" id="KW-0378">Hydrolase</keyword>
<protein>
    <submittedName>
        <fullName evidence="11">Peptidoglycan/LPS O-acetylase OafA/YrhL, contains acyltransferase and SGNH-hydrolase domains</fullName>
    </submittedName>
</protein>
<keyword evidence="12" id="KW-1185">Reference proteome</keyword>
<dbReference type="STRING" id="861298.SAMN04488136_103100"/>